<organism evidence="5 6">
    <name type="scientific">Absicoccus porci</name>
    <dbReference type="NCBI Taxonomy" id="2486576"/>
    <lineage>
        <taxon>Bacteria</taxon>
        <taxon>Bacillati</taxon>
        <taxon>Bacillota</taxon>
        <taxon>Erysipelotrichia</taxon>
        <taxon>Erysipelotrichales</taxon>
        <taxon>Erysipelotrichaceae</taxon>
        <taxon>Absicoccus</taxon>
    </lineage>
</organism>
<dbReference type="GO" id="GO:0016491">
    <property type="term" value="F:oxidoreductase activity"/>
    <property type="evidence" value="ECO:0007669"/>
    <property type="project" value="UniProtKB-KW"/>
</dbReference>
<dbReference type="SMART" id="SM00829">
    <property type="entry name" value="PKS_ER"/>
    <property type="match status" value="1"/>
</dbReference>
<evidence type="ECO:0000313" key="6">
    <source>
        <dbReference type="Proteomes" id="UP000276568"/>
    </source>
</evidence>
<dbReference type="OrthoDB" id="9769198at2"/>
<dbReference type="SUPFAM" id="SSF51735">
    <property type="entry name" value="NAD(P)-binding Rossmann-fold domains"/>
    <property type="match status" value="1"/>
</dbReference>
<dbReference type="GO" id="GO:0046872">
    <property type="term" value="F:metal ion binding"/>
    <property type="evidence" value="ECO:0007669"/>
    <property type="project" value="UniProtKB-KW"/>
</dbReference>
<evidence type="ECO:0000259" key="4">
    <source>
        <dbReference type="SMART" id="SM00829"/>
    </source>
</evidence>
<dbReference type="RefSeq" id="WP_128520340.1">
    <property type="nucleotide sequence ID" value="NZ_RJQC01000002.1"/>
</dbReference>
<dbReference type="SUPFAM" id="SSF50129">
    <property type="entry name" value="GroES-like"/>
    <property type="match status" value="1"/>
</dbReference>
<gene>
    <name evidence="5" type="ORF">EDX97_06465</name>
</gene>
<dbReference type="InterPro" id="IPR011032">
    <property type="entry name" value="GroES-like_sf"/>
</dbReference>
<keyword evidence="2" id="KW-0862">Zinc</keyword>
<evidence type="ECO:0000256" key="2">
    <source>
        <dbReference type="ARBA" id="ARBA00022833"/>
    </source>
</evidence>
<reference evidence="5 6" key="1">
    <citation type="submission" date="2018-11" db="EMBL/GenBank/DDBJ databases">
        <title>Clostridium sp. nov., a member of the family Erysipelotrichaceae isolated from pig faeces.</title>
        <authorList>
            <person name="Chang Y.-H."/>
        </authorList>
    </citation>
    <scope>NUCLEOTIDE SEQUENCE [LARGE SCALE GENOMIC DNA]</scope>
    <source>
        <strain evidence="5 6">YH-panp20</strain>
    </source>
</reference>
<evidence type="ECO:0000256" key="3">
    <source>
        <dbReference type="ARBA" id="ARBA00023002"/>
    </source>
</evidence>
<dbReference type="Gene3D" id="3.40.50.720">
    <property type="entry name" value="NAD(P)-binding Rossmann-like Domain"/>
    <property type="match status" value="1"/>
</dbReference>
<protein>
    <submittedName>
        <fullName evidence="5">Alcohol dehydrogenase</fullName>
    </submittedName>
</protein>
<keyword evidence="1" id="KW-0479">Metal-binding</keyword>
<keyword evidence="3" id="KW-0560">Oxidoreductase</keyword>
<dbReference type="InterPro" id="IPR020843">
    <property type="entry name" value="ER"/>
</dbReference>
<dbReference type="Pfam" id="PF08240">
    <property type="entry name" value="ADH_N"/>
    <property type="match status" value="1"/>
</dbReference>
<dbReference type="PANTHER" id="PTHR43401:SF2">
    <property type="entry name" value="L-THREONINE 3-DEHYDROGENASE"/>
    <property type="match status" value="1"/>
</dbReference>
<proteinExistence type="predicted"/>
<accession>A0A3N0I0J6</accession>
<dbReference type="InterPro" id="IPR036291">
    <property type="entry name" value="NAD(P)-bd_dom_sf"/>
</dbReference>
<dbReference type="InterPro" id="IPR050129">
    <property type="entry name" value="Zn_alcohol_dh"/>
</dbReference>
<dbReference type="AlphaFoldDB" id="A0A3N0I0J6"/>
<evidence type="ECO:0000256" key="1">
    <source>
        <dbReference type="ARBA" id="ARBA00022723"/>
    </source>
</evidence>
<evidence type="ECO:0000313" key="5">
    <source>
        <dbReference type="EMBL" id="RNM30428.1"/>
    </source>
</evidence>
<name>A0A3N0I0J6_9FIRM</name>
<keyword evidence="6" id="KW-1185">Reference proteome</keyword>
<dbReference type="EMBL" id="RJQC01000002">
    <property type="protein sequence ID" value="RNM30428.1"/>
    <property type="molecule type" value="Genomic_DNA"/>
</dbReference>
<dbReference type="PANTHER" id="PTHR43401">
    <property type="entry name" value="L-THREONINE 3-DEHYDROGENASE"/>
    <property type="match status" value="1"/>
</dbReference>
<dbReference type="Gene3D" id="3.90.180.10">
    <property type="entry name" value="Medium-chain alcohol dehydrogenases, catalytic domain"/>
    <property type="match status" value="1"/>
</dbReference>
<feature type="domain" description="Enoyl reductase (ER)" evidence="4">
    <location>
        <begin position="7"/>
        <end position="344"/>
    </location>
</feature>
<sequence length="348" mass="37885">MKACVLVAPKTYEVKDIEVPELKDGQVLLRVLTAAICVNDVRDYQGENKFSYPHIGGHEYCAVVEKIGPNVNENLIHVGDHVINYIIDDCGICDDCKHGHENICSEFMNGLNYNNPDGYSGFYGFAEYAVADARDLYVYPKETPSDVASLTEPLACVINSIQRTPIKMGDDVVVLGGGVMGLLHVICAKKQGARVIVSEVNPERAAVARQLGADVTINPMESDVVEQIKDLTNGRGANVVFNTTAIPSVAAQAIEMTAKSGYCNIFSSIHPNKPIEVDAGRLHKAEIYVTGTQNGTKESFRRAIDCISKGIVDLKPVISRTYAPEDIVEALDFAASPESYKVLIEFSK</sequence>
<dbReference type="Proteomes" id="UP000276568">
    <property type="component" value="Unassembled WGS sequence"/>
</dbReference>
<dbReference type="InterPro" id="IPR013154">
    <property type="entry name" value="ADH-like_N"/>
</dbReference>
<dbReference type="InterPro" id="IPR013149">
    <property type="entry name" value="ADH-like_C"/>
</dbReference>
<dbReference type="Pfam" id="PF00107">
    <property type="entry name" value="ADH_zinc_N"/>
    <property type="match status" value="1"/>
</dbReference>
<comment type="caution">
    <text evidence="5">The sequence shown here is derived from an EMBL/GenBank/DDBJ whole genome shotgun (WGS) entry which is preliminary data.</text>
</comment>